<evidence type="ECO:0000256" key="1">
    <source>
        <dbReference type="ARBA" id="ARBA00022692"/>
    </source>
</evidence>
<organism evidence="6 7">
    <name type="scientific">Discina gigas</name>
    <dbReference type="NCBI Taxonomy" id="1032678"/>
    <lineage>
        <taxon>Eukaryota</taxon>
        <taxon>Fungi</taxon>
        <taxon>Dikarya</taxon>
        <taxon>Ascomycota</taxon>
        <taxon>Pezizomycotina</taxon>
        <taxon>Pezizomycetes</taxon>
        <taxon>Pezizales</taxon>
        <taxon>Discinaceae</taxon>
        <taxon>Discina</taxon>
    </lineage>
</organism>
<dbReference type="Proteomes" id="UP001447188">
    <property type="component" value="Unassembled WGS sequence"/>
</dbReference>
<gene>
    <name evidence="4" type="primary">AIM11</name>
    <name evidence="6" type="ORF">Q9L58_000057</name>
</gene>
<comment type="similarity">
    <text evidence="4">Belongs to the AIM11 family.</text>
</comment>
<comment type="caution">
    <text evidence="6">The sequence shown here is derived from an EMBL/GenBank/DDBJ whole genome shotgun (WGS) entry which is preliminary data.</text>
</comment>
<keyword evidence="2 4" id="KW-1133">Transmembrane helix</keyword>
<evidence type="ECO:0000256" key="5">
    <source>
        <dbReference type="SAM" id="MobiDB-lite"/>
    </source>
</evidence>
<feature type="transmembrane region" description="Helical" evidence="4">
    <location>
        <begin position="27"/>
        <end position="47"/>
    </location>
</feature>
<evidence type="ECO:0000256" key="3">
    <source>
        <dbReference type="ARBA" id="ARBA00023136"/>
    </source>
</evidence>
<evidence type="ECO:0000313" key="6">
    <source>
        <dbReference type="EMBL" id="KAL0640751.1"/>
    </source>
</evidence>
<proteinExistence type="inferred from homology"/>
<feature type="compositionally biased region" description="Low complexity" evidence="5">
    <location>
        <begin position="1"/>
        <end position="14"/>
    </location>
</feature>
<evidence type="ECO:0000256" key="4">
    <source>
        <dbReference type="RuleBase" id="RU367098"/>
    </source>
</evidence>
<evidence type="ECO:0000313" key="7">
    <source>
        <dbReference type="Proteomes" id="UP001447188"/>
    </source>
</evidence>
<feature type="region of interest" description="Disordered" evidence="5">
    <location>
        <begin position="1"/>
        <end position="22"/>
    </location>
</feature>
<evidence type="ECO:0000256" key="2">
    <source>
        <dbReference type="ARBA" id="ARBA00022989"/>
    </source>
</evidence>
<reference evidence="6 7" key="1">
    <citation type="submission" date="2024-02" db="EMBL/GenBank/DDBJ databases">
        <title>Discinaceae phylogenomics.</title>
        <authorList>
            <person name="Dirks A.C."/>
            <person name="James T.Y."/>
        </authorList>
    </citation>
    <scope>NUCLEOTIDE SEQUENCE [LARGE SCALE GENOMIC DNA]</scope>
    <source>
        <strain evidence="6 7">ACD0624</strain>
    </source>
</reference>
<keyword evidence="7" id="KW-1185">Reference proteome</keyword>
<sequence>MSFNPFSWFSSTPSTVPPPPPTEAARLGKQLTLLFGGSAFLALSIAVTRRSVHKRRIGMIPAFYHPNTRPPAVPVNGAIDAIEALNLATLNTVAFAMLLVGGGMFALDVCSVGELRVKARASGDWSETQRAAEEEFEEWVVGVLARKEMKEEVKRRVEREMKGK</sequence>
<keyword evidence="1 4" id="KW-0812">Transmembrane</keyword>
<name>A0ABR3GYR5_9PEZI</name>
<dbReference type="InterPro" id="IPR038814">
    <property type="entry name" value="AIM11"/>
</dbReference>
<accession>A0ABR3GYR5</accession>
<protein>
    <recommendedName>
        <fullName evidence="4">Altered inheritance of mitochondria protein 11</fullName>
    </recommendedName>
</protein>
<comment type="subcellular location">
    <subcellularLocation>
        <location evidence="4">Membrane</location>
        <topology evidence="4">Multi-pass membrane protein</topology>
    </subcellularLocation>
</comment>
<keyword evidence="3 4" id="KW-0472">Membrane</keyword>
<dbReference type="PANTHER" id="PTHR39136:SF1">
    <property type="entry name" value="ALTERED INHERITANCE OF MITOCHONDRIA PROTEIN 11"/>
    <property type="match status" value="1"/>
</dbReference>
<dbReference type="PANTHER" id="PTHR39136">
    <property type="entry name" value="ALTERED INHERITANCE OF MITOCHONDRIA PROTEIN 11"/>
    <property type="match status" value="1"/>
</dbReference>
<dbReference type="EMBL" id="JBBBZM010000001">
    <property type="protein sequence ID" value="KAL0640751.1"/>
    <property type="molecule type" value="Genomic_DNA"/>
</dbReference>